<comment type="similarity">
    <text evidence="1">Belongs to the HyuE racemase family.</text>
</comment>
<proteinExistence type="inferred from homology"/>
<evidence type="ECO:0000256" key="1">
    <source>
        <dbReference type="ARBA" id="ARBA00038414"/>
    </source>
</evidence>
<dbReference type="RefSeq" id="WP_068769927.1">
    <property type="nucleotide sequence ID" value="NZ_CP109796.1"/>
</dbReference>
<dbReference type="STRING" id="1184151.AW736_08670"/>
<dbReference type="Proteomes" id="UP000078486">
    <property type="component" value="Unassembled WGS sequence"/>
</dbReference>
<sequence length="219" mass="23137">MKTKTLALIHTSATLVPVFAQLCREKLPRVATFNIVDDSLVRAIGERGALTPDIARRVAAYVSSAEAGGADHILVTCSSIGPAVEASAPFSAVPVLRVDQPMADEAVRRGKRIGVIATLRTTLEPTADLVRRRAALAGRDIALTARLCEGAFEALMSGDAGKHDALVAAALRELSARVDVILLAQASMARVVDTLPESERRVPILASPPLAIDHLARVL</sequence>
<dbReference type="OrthoDB" id="978447at2"/>
<comment type="caution">
    <text evidence="2">The sequence shown here is derived from an EMBL/GenBank/DDBJ whole genome shotgun (WGS) entry which is preliminary data.</text>
</comment>
<dbReference type="Gene3D" id="3.40.50.12500">
    <property type="match status" value="1"/>
</dbReference>
<dbReference type="InterPro" id="IPR053714">
    <property type="entry name" value="Iso_Racemase_Enz_sf"/>
</dbReference>
<reference evidence="2 3" key="1">
    <citation type="submission" date="2016-01" db="EMBL/GenBank/DDBJ databases">
        <title>High potential of lignocellulose degradation of a new Verrucomicrobia species.</title>
        <authorList>
            <person name="Wang Y."/>
            <person name="Shi Y."/>
            <person name="Qiu Z."/>
            <person name="Liu S."/>
            <person name="Yang H."/>
        </authorList>
    </citation>
    <scope>NUCLEOTIDE SEQUENCE [LARGE SCALE GENOMIC DNA]</scope>
    <source>
        <strain evidence="2 3">TSB47</strain>
    </source>
</reference>
<evidence type="ECO:0000313" key="3">
    <source>
        <dbReference type="Proteomes" id="UP000078486"/>
    </source>
</evidence>
<dbReference type="EMBL" id="LRRQ01000094">
    <property type="protein sequence ID" value="OAM89453.1"/>
    <property type="molecule type" value="Genomic_DNA"/>
</dbReference>
<dbReference type="Pfam" id="PF01177">
    <property type="entry name" value="Asp_Glu_race"/>
    <property type="match status" value="1"/>
</dbReference>
<dbReference type="AlphaFoldDB" id="A0A178IHJ5"/>
<evidence type="ECO:0000313" key="2">
    <source>
        <dbReference type="EMBL" id="OAM89453.1"/>
    </source>
</evidence>
<gene>
    <name evidence="2" type="ORF">AW736_08670</name>
</gene>
<dbReference type="GO" id="GO:0047661">
    <property type="term" value="F:amino-acid racemase activity"/>
    <property type="evidence" value="ECO:0007669"/>
    <property type="project" value="InterPro"/>
</dbReference>
<accession>A0A178IHJ5</accession>
<name>A0A178IHJ5_9BACT</name>
<keyword evidence="3" id="KW-1185">Reference proteome</keyword>
<dbReference type="InterPro" id="IPR015942">
    <property type="entry name" value="Asp/Glu/hydantoin_racemase"/>
</dbReference>
<organism evidence="2 3">
    <name type="scientific">Termitidicoccus mucosus</name>
    <dbReference type="NCBI Taxonomy" id="1184151"/>
    <lineage>
        <taxon>Bacteria</taxon>
        <taxon>Pseudomonadati</taxon>
        <taxon>Verrucomicrobiota</taxon>
        <taxon>Opitutia</taxon>
        <taxon>Opitutales</taxon>
        <taxon>Opitutaceae</taxon>
        <taxon>Termitidicoccus</taxon>
    </lineage>
</organism>
<protein>
    <submittedName>
        <fullName evidence="2">Asp/Glu/hydantoin racemase</fullName>
    </submittedName>
</protein>